<dbReference type="Gene3D" id="3.10.450.50">
    <property type="match status" value="1"/>
</dbReference>
<evidence type="ECO:0000313" key="3">
    <source>
        <dbReference type="Proteomes" id="UP001321520"/>
    </source>
</evidence>
<proteinExistence type="predicted"/>
<feature type="domain" description="SnoaL-like" evidence="1">
    <location>
        <begin position="18"/>
        <end position="93"/>
    </location>
</feature>
<gene>
    <name evidence="2" type="ORF">M8T91_17515</name>
</gene>
<dbReference type="RefSeq" id="WP_301415516.1">
    <property type="nucleotide sequence ID" value="NZ_CP098023.1"/>
</dbReference>
<keyword evidence="3" id="KW-1185">Reference proteome</keyword>
<reference evidence="2 3" key="1">
    <citation type="submission" date="2022-05" db="EMBL/GenBank/DDBJ databases">
        <title>Microbulbifer sp. nov., isolated from sponge.</title>
        <authorList>
            <person name="Gao L."/>
        </authorList>
    </citation>
    <scope>NUCLEOTIDE SEQUENCE [LARGE SCALE GENOMIC DNA]</scope>
    <source>
        <strain evidence="2 3">MI-G</strain>
    </source>
</reference>
<dbReference type="InterPro" id="IPR037401">
    <property type="entry name" value="SnoaL-like"/>
</dbReference>
<name>A0ABY9EDR3_9GAMM</name>
<organism evidence="2 3">
    <name type="scientific">Microbulbifer spongiae</name>
    <dbReference type="NCBI Taxonomy" id="2944933"/>
    <lineage>
        <taxon>Bacteria</taxon>
        <taxon>Pseudomonadati</taxon>
        <taxon>Pseudomonadota</taxon>
        <taxon>Gammaproteobacteria</taxon>
        <taxon>Cellvibrionales</taxon>
        <taxon>Microbulbiferaceae</taxon>
        <taxon>Microbulbifer</taxon>
    </lineage>
</organism>
<dbReference type="Pfam" id="PF12680">
    <property type="entry name" value="SnoaL_2"/>
    <property type="match status" value="1"/>
</dbReference>
<evidence type="ECO:0000313" key="2">
    <source>
        <dbReference type="EMBL" id="WKD49664.1"/>
    </source>
</evidence>
<accession>A0ABY9EDR3</accession>
<protein>
    <submittedName>
        <fullName evidence="2">Nuclear transport factor 2 family protein</fullName>
    </submittedName>
</protein>
<dbReference type="InterPro" id="IPR032710">
    <property type="entry name" value="NTF2-like_dom_sf"/>
</dbReference>
<dbReference type="Proteomes" id="UP001321520">
    <property type="component" value="Chromosome"/>
</dbReference>
<dbReference type="SUPFAM" id="SSF54427">
    <property type="entry name" value="NTF2-like"/>
    <property type="match status" value="1"/>
</dbReference>
<evidence type="ECO:0000259" key="1">
    <source>
        <dbReference type="Pfam" id="PF12680"/>
    </source>
</evidence>
<dbReference type="EMBL" id="CP098023">
    <property type="protein sequence ID" value="WKD49664.1"/>
    <property type="molecule type" value="Genomic_DNA"/>
</dbReference>
<sequence>MSTKIAAGQRLDTKSVFDRYHKGWEARDPGLIASLHSADTVFHIHDGSEPITGRQLLKAQCAGLFEQFKFSIEKIRLLCGDDFWTFEWLMVMELNDCKGVLFTAKVEMLDVVTLNHAREVLRKDVYMNGAQRTGAFTRAGIEAKPMSRPLT</sequence>